<evidence type="ECO:0000313" key="1">
    <source>
        <dbReference type="EMBL" id="GAA1210697.1"/>
    </source>
</evidence>
<dbReference type="Proteomes" id="UP001500943">
    <property type="component" value="Unassembled WGS sequence"/>
</dbReference>
<evidence type="ECO:0000313" key="2">
    <source>
        <dbReference type="Proteomes" id="UP001500943"/>
    </source>
</evidence>
<reference evidence="2" key="1">
    <citation type="journal article" date="2019" name="Int. J. Syst. Evol. Microbiol.">
        <title>The Global Catalogue of Microorganisms (GCM) 10K type strain sequencing project: providing services to taxonomists for standard genome sequencing and annotation.</title>
        <authorList>
            <consortium name="The Broad Institute Genomics Platform"/>
            <consortium name="The Broad Institute Genome Sequencing Center for Infectious Disease"/>
            <person name="Wu L."/>
            <person name="Ma J."/>
        </authorList>
    </citation>
    <scope>NUCLEOTIDE SEQUENCE [LARGE SCALE GENOMIC DNA]</scope>
    <source>
        <strain evidence="2">JCM 12762</strain>
    </source>
</reference>
<organism evidence="1 2">
    <name type="scientific">Rhodoglobus aureus</name>
    <dbReference type="NCBI Taxonomy" id="191497"/>
    <lineage>
        <taxon>Bacteria</taxon>
        <taxon>Bacillati</taxon>
        <taxon>Actinomycetota</taxon>
        <taxon>Actinomycetes</taxon>
        <taxon>Micrococcales</taxon>
        <taxon>Microbacteriaceae</taxon>
        <taxon>Rhodoglobus</taxon>
    </lineage>
</organism>
<dbReference type="RefSeq" id="WP_343923246.1">
    <property type="nucleotide sequence ID" value="NZ_BAAAKW010000017.1"/>
</dbReference>
<keyword evidence="2" id="KW-1185">Reference proteome</keyword>
<dbReference type="SUPFAM" id="SSF48452">
    <property type="entry name" value="TPR-like"/>
    <property type="match status" value="1"/>
</dbReference>
<sequence>MTSLSSAQAALDAGSWQVARTAFLAVAEETADPLAYEGLAQAAWWLDEGATCVGSRETAYRRHRELGDSLGAARAATSLAWDSLLFGHGEAVALGWWTRAESLLEVVGMALQGVAMTSVGNVEGGMAKLDASVAAATSGDVVDPMWMGKVCCWLIIVCNRNRDVTRAADWCRRVEAICAERNLAPLFNVCRIQYASVQVARGSWSEAERELTGVIERLSGSQRTSRLEAVVQLGELRRRQGRLDEAESLFTQAEFHPVAISRLARIHLAGGDSASAWTAIRGLLDRLPQNSRVVRADVLYLAVVASQAAGEVEEAQLLADELRLTAELTRTDSLMASALTKPTLGFPLRRSFSRRVTGLQPSITSRSQQMS</sequence>
<protein>
    <recommendedName>
        <fullName evidence="3">Tetratricopeptide repeat protein</fullName>
    </recommendedName>
</protein>
<proteinExistence type="predicted"/>
<dbReference type="Gene3D" id="1.25.40.10">
    <property type="entry name" value="Tetratricopeptide repeat domain"/>
    <property type="match status" value="1"/>
</dbReference>
<gene>
    <name evidence="1" type="ORF">GCM10009655_07190</name>
</gene>
<name>A0ABP4G2Z1_9MICO</name>
<dbReference type="EMBL" id="BAAAKW010000017">
    <property type="protein sequence ID" value="GAA1210697.1"/>
    <property type="molecule type" value="Genomic_DNA"/>
</dbReference>
<dbReference type="InterPro" id="IPR011990">
    <property type="entry name" value="TPR-like_helical_dom_sf"/>
</dbReference>
<evidence type="ECO:0008006" key="3">
    <source>
        <dbReference type="Google" id="ProtNLM"/>
    </source>
</evidence>
<accession>A0ABP4G2Z1</accession>
<comment type="caution">
    <text evidence="1">The sequence shown here is derived from an EMBL/GenBank/DDBJ whole genome shotgun (WGS) entry which is preliminary data.</text>
</comment>